<protein>
    <recommendedName>
        <fullName evidence="4">Type II secretion system protein GspG C-terminal domain-containing protein</fullName>
    </recommendedName>
</protein>
<reference evidence="3" key="1">
    <citation type="submission" date="2018-05" db="EMBL/GenBank/DDBJ databases">
        <authorList>
            <person name="Lanie J.A."/>
            <person name="Ng W.-L."/>
            <person name="Kazmierczak K.M."/>
            <person name="Andrzejewski T.M."/>
            <person name="Davidsen T.M."/>
            <person name="Wayne K.J."/>
            <person name="Tettelin H."/>
            <person name="Glass J.I."/>
            <person name="Rusch D."/>
            <person name="Podicherti R."/>
            <person name="Tsui H.-C.T."/>
            <person name="Winkler M.E."/>
        </authorList>
    </citation>
    <scope>NUCLEOTIDE SEQUENCE</scope>
</reference>
<proteinExistence type="predicted"/>
<dbReference type="PANTHER" id="PTHR30093">
    <property type="entry name" value="GENERAL SECRETION PATHWAY PROTEIN G"/>
    <property type="match status" value="1"/>
</dbReference>
<dbReference type="InterPro" id="IPR012902">
    <property type="entry name" value="N_methyl_site"/>
</dbReference>
<keyword evidence="2" id="KW-0472">Membrane</keyword>
<dbReference type="GO" id="GO:0015627">
    <property type="term" value="C:type II protein secretion system complex"/>
    <property type="evidence" value="ECO:0007669"/>
    <property type="project" value="InterPro"/>
</dbReference>
<evidence type="ECO:0000256" key="1">
    <source>
        <dbReference type="ARBA" id="ARBA00022481"/>
    </source>
</evidence>
<keyword evidence="1" id="KW-0488">Methylation</keyword>
<organism evidence="3">
    <name type="scientific">marine metagenome</name>
    <dbReference type="NCBI Taxonomy" id="408172"/>
    <lineage>
        <taxon>unclassified sequences</taxon>
        <taxon>metagenomes</taxon>
        <taxon>ecological metagenomes</taxon>
    </lineage>
</organism>
<dbReference type="PRINTS" id="PR00813">
    <property type="entry name" value="BCTERIALGSPG"/>
</dbReference>
<feature type="transmembrane region" description="Helical" evidence="2">
    <location>
        <begin position="20"/>
        <end position="42"/>
    </location>
</feature>
<evidence type="ECO:0000256" key="2">
    <source>
        <dbReference type="SAM" id="Phobius"/>
    </source>
</evidence>
<evidence type="ECO:0000313" key="3">
    <source>
        <dbReference type="EMBL" id="SVC81913.1"/>
    </source>
</evidence>
<dbReference type="InterPro" id="IPR045584">
    <property type="entry name" value="Pilin-like"/>
</dbReference>
<dbReference type="InterPro" id="IPR000983">
    <property type="entry name" value="Bac_GSPG_pilin"/>
</dbReference>
<sequence>VARSPVVNPLEKSRTRGFTLIELLVVIAIIGILAAMLLPVLARAKTKGKAAICISNFRSLSHGWHMFADENDDLMLPGRFAKESGGKSNPKNWYEVGNGLKYRPRWVAYMGMHVGTHAFKNPLTTSDRQDYD</sequence>
<dbReference type="GO" id="GO:0015628">
    <property type="term" value="P:protein secretion by the type II secretion system"/>
    <property type="evidence" value="ECO:0007669"/>
    <property type="project" value="InterPro"/>
</dbReference>
<feature type="non-terminal residue" evidence="3">
    <location>
        <position position="132"/>
    </location>
</feature>
<dbReference type="Pfam" id="PF07963">
    <property type="entry name" value="N_methyl"/>
    <property type="match status" value="1"/>
</dbReference>
<dbReference type="AlphaFoldDB" id="A0A382Q8L2"/>
<dbReference type="EMBL" id="UINC01112748">
    <property type="protein sequence ID" value="SVC81913.1"/>
    <property type="molecule type" value="Genomic_DNA"/>
</dbReference>
<dbReference type="PANTHER" id="PTHR30093:SF2">
    <property type="entry name" value="TYPE II SECRETION SYSTEM PROTEIN H"/>
    <property type="match status" value="1"/>
</dbReference>
<keyword evidence="2" id="KW-1133">Transmembrane helix</keyword>
<dbReference type="SUPFAM" id="SSF54523">
    <property type="entry name" value="Pili subunits"/>
    <property type="match status" value="1"/>
</dbReference>
<feature type="non-terminal residue" evidence="3">
    <location>
        <position position="1"/>
    </location>
</feature>
<dbReference type="PROSITE" id="PS00409">
    <property type="entry name" value="PROKAR_NTER_METHYL"/>
    <property type="match status" value="1"/>
</dbReference>
<keyword evidence="2" id="KW-0812">Transmembrane</keyword>
<evidence type="ECO:0008006" key="4">
    <source>
        <dbReference type="Google" id="ProtNLM"/>
    </source>
</evidence>
<dbReference type="NCBIfam" id="TIGR02532">
    <property type="entry name" value="IV_pilin_GFxxxE"/>
    <property type="match status" value="1"/>
</dbReference>
<accession>A0A382Q8L2</accession>
<gene>
    <name evidence="3" type="ORF">METZ01_LOCUS334767</name>
</gene>
<dbReference type="Gene3D" id="3.30.700.10">
    <property type="entry name" value="Glycoprotein, Type 4 Pilin"/>
    <property type="match status" value="1"/>
</dbReference>
<name>A0A382Q8L2_9ZZZZ</name>